<dbReference type="Proteomes" id="UP000473887">
    <property type="component" value="Unassembled WGS sequence"/>
</dbReference>
<dbReference type="RefSeq" id="WP_003362934.1">
    <property type="nucleotide sequence ID" value="NZ_CP013707.1"/>
</dbReference>
<proteinExistence type="predicted"/>
<reference evidence="1 3" key="2">
    <citation type="submission" date="2019-02" db="EMBL/GenBank/DDBJ databases">
        <title>Genome sequencing of Clostridium botulinum clinical isolates.</title>
        <authorList>
            <person name="Brunt J."/>
            <person name="Van Vliet A.H.M."/>
            <person name="Stringer S.C."/>
            <person name="Grant K.A."/>
            <person name="Carter A.C."/>
            <person name="Peck M.W."/>
        </authorList>
    </citation>
    <scope>NUCLEOTIDE SEQUENCE [LARGE SCALE GENOMIC DNA]</scope>
    <source>
        <strain evidence="1 3">H142660711</strain>
    </source>
</reference>
<dbReference type="EMBL" id="CP069280">
    <property type="protein sequence ID" value="QRI53599.1"/>
    <property type="molecule type" value="Genomic_DNA"/>
</dbReference>
<gene>
    <name evidence="1" type="ORF">EXM69_18750</name>
    <name evidence="2" type="ORF">JQS73_00140</name>
</gene>
<dbReference type="AlphaFoldDB" id="A0A0A2HCZ1"/>
<evidence type="ECO:0000313" key="2">
    <source>
        <dbReference type="EMBL" id="QRI53599.1"/>
    </source>
</evidence>
<reference evidence="2 4" key="1">
    <citation type="journal article" date="2014" name="J. Infect. Dis.">
        <title>Molecular characterization of a novel botulinum neurotoxin type H gene.</title>
        <authorList>
            <person name="Dover N."/>
            <person name="Barash J.R."/>
            <person name="Hill K.K."/>
            <person name="Xie G."/>
            <person name="Arnon S.S."/>
        </authorList>
    </citation>
    <scope>NUCLEOTIDE SEQUENCE [LARGE SCALE GENOMIC DNA]</scope>
    <source>
        <strain evidence="2 4">IBCA10-7060</strain>
    </source>
</reference>
<protein>
    <recommendedName>
        <fullName evidence="5">Polyhydroxyalkanoate synthesis regulator phasin</fullName>
    </recommendedName>
</protein>
<dbReference type="Proteomes" id="UP000663464">
    <property type="component" value="Chromosome"/>
</dbReference>
<evidence type="ECO:0008006" key="5">
    <source>
        <dbReference type="Google" id="ProtNLM"/>
    </source>
</evidence>
<reference evidence="2" key="3">
    <citation type="submission" date="2021-02" db="EMBL/GenBank/DDBJ databases">
        <authorList>
            <person name="Dover N."/>
            <person name="Barash J.R."/>
            <person name="Bell J.M."/>
            <person name="Sylvester M.D."/>
            <person name="Arnon S."/>
        </authorList>
    </citation>
    <scope>NUCLEOTIDE SEQUENCE</scope>
    <source>
        <strain evidence="2">IBCA10-7060</strain>
    </source>
</reference>
<dbReference type="PANTHER" id="PTHR38664:SF1">
    <property type="entry name" value="SLR0058 PROTEIN"/>
    <property type="match status" value="1"/>
</dbReference>
<accession>A0A0A2HCZ1</accession>
<evidence type="ECO:0000313" key="3">
    <source>
        <dbReference type="Proteomes" id="UP000473887"/>
    </source>
</evidence>
<organism evidence="1 3">
    <name type="scientific">Clostridium botulinum</name>
    <dbReference type="NCBI Taxonomy" id="1491"/>
    <lineage>
        <taxon>Bacteria</taxon>
        <taxon>Bacillati</taxon>
        <taxon>Bacillota</taxon>
        <taxon>Clostridia</taxon>
        <taxon>Eubacteriales</taxon>
        <taxon>Clostridiaceae</taxon>
        <taxon>Clostridium</taxon>
    </lineage>
</organism>
<evidence type="ECO:0000313" key="1">
    <source>
        <dbReference type="EMBL" id="NEZ93923.1"/>
    </source>
</evidence>
<dbReference type="InterPro" id="IPR008769">
    <property type="entry name" value="PhaF_PhaI"/>
</dbReference>
<sequence>MINEFKNILLAGIGSAAYTYEKASNLVDEMVQKGKITVNEGKELSEELKRTIDENKKCKNSSEEKQLTREDIISIFNELNFVNKNDLNDINNKIKSLEDKISELEK</sequence>
<dbReference type="EMBL" id="SGKC01000059">
    <property type="protein sequence ID" value="NEZ93923.1"/>
    <property type="molecule type" value="Genomic_DNA"/>
</dbReference>
<dbReference type="PANTHER" id="PTHR38664">
    <property type="entry name" value="SLR0058 PROTEIN"/>
    <property type="match status" value="1"/>
</dbReference>
<evidence type="ECO:0000313" key="4">
    <source>
        <dbReference type="Proteomes" id="UP000663464"/>
    </source>
</evidence>
<name>A0A0A2HCZ1_CLOBO</name>